<dbReference type="EMBL" id="PQXL01000181">
    <property type="protein sequence ID" value="THV49749.1"/>
    <property type="molecule type" value="Genomic_DNA"/>
</dbReference>
<evidence type="ECO:0000313" key="2">
    <source>
        <dbReference type="EMBL" id="THV49749.1"/>
    </source>
</evidence>
<keyword evidence="1" id="KW-0732">Signal</keyword>
<name>A0A4S8R687_9HELO</name>
<dbReference type="AlphaFoldDB" id="A0A4S8R687"/>
<evidence type="ECO:0000313" key="3">
    <source>
        <dbReference type="Proteomes" id="UP000308671"/>
    </source>
</evidence>
<evidence type="ECO:0000256" key="1">
    <source>
        <dbReference type="SAM" id="SignalP"/>
    </source>
</evidence>
<dbReference type="OrthoDB" id="1193027at2759"/>
<sequence length="248" mass="25475">MFSKAFITLLAMASVAFAAPTPVAEPTAENLVERAVAYKMFTGDGSNWPAISAWTTFETMWVKSQSVMTISCKQFGGAANNSPAEIANIKSAITSVAASSGVDARFILAIVMQESGGCVRAPSTAGQVFNPGLMQDHNGAHSCNMNGNPISPCPAATITGMVKDGTVGTYGVVGGGDGLQQCLTQSGSPKTAQGAYAAARIYNSGTYVKGTDLGAPLWGTSCYASDVANRLLGWAAPVTPCVLPNPVH</sequence>
<dbReference type="InterPro" id="IPR023346">
    <property type="entry name" value="Lysozyme-like_dom_sf"/>
</dbReference>
<evidence type="ECO:0008006" key="4">
    <source>
        <dbReference type="Google" id="ProtNLM"/>
    </source>
</evidence>
<feature type="chain" id="PRO_5020744471" description="Transglycosylase SLT domain-containing protein" evidence="1">
    <location>
        <begin position="19"/>
        <end position="248"/>
    </location>
</feature>
<gene>
    <name evidence="2" type="ORF">BGAL_0181g00220</name>
</gene>
<protein>
    <recommendedName>
        <fullName evidence="4">Transglycosylase SLT domain-containing protein</fullName>
    </recommendedName>
</protein>
<reference evidence="2 3" key="1">
    <citation type="submission" date="2017-12" db="EMBL/GenBank/DDBJ databases">
        <title>Comparative genomics of Botrytis spp.</title>
        <authorList>
            <person name="Valero-Jimenez C.A."/>
            <person name="Tapia P."/>
            <person name="Veloso J."/>
            <person name="Silva-Moreno E."/>
            <person name="Staats M."/>
            <person name="Valdes J.H."/>
            <person name="Van Kan J.A.L."/>
        </authorList>
    </citation>
    <scope>NUCLEOTIDE SEQUENCE [LARGE SCALE GENOMIC DNA]</scope>
    <source>
        <strain evidence="2 3">MUCL435</strain>
    </source>
</reference>
<dbReference type="Gene3D" id="1.10.530.10">
    <property type="match status" value="1"/>
</dbReference>
<dbReference type="Proteomes" id="UP000308671">
    <property type="component" value="Unassembled WGS sequence"/>
</dbReference>
<keyword evidence="3" id="KW-1185">Reference proteome</keyword>
<dbReference type="SUPFAM" id="SSF53955">
    <property type="entry name" value="Lysozyme-like"/>
    <property type="match status" value="1"/>
</dbReference>
<organism evidence="2 3">
    <name type="scientific">Botrytis galanthina</name>
    <dbReference type="NCBI Taxonomy" id="278940"/>
    <lineage>
        <taxon>Eukaryota</taxon>
        <taxon>Fungi</taxon>
        <taxon>Dikarya</taxon>
        <taxon>Ascomycota</taxon>
        <taxon>Pezizomycotina</taxon>
        <taxon>Leotiomycetes</taxon>
        <taxon>Helotiales</taxon>
        <taxon>Sclerotiniaceae</taxon>
        <taxon>Botrytis</taxon>
    </lineage>
</organism>
<feature type="signal peptide" evidence="1">
    <location>
        <begin position="1"/>
        <end position="18"/>
    </location>
</feature>
<comment type="caution">
    <text evidence="2">The sequence shown here is derived from an EMBL/GenBank/DDBJ whole genome shotgun (WGS) entry which is preliminary data.</text>
</comment>
<proteinExistence type="predicted"/>
<accession>A0A4S8R687</accession>